<dbReference type="AlphaFoldDB" id="A0A1H2TDT3"/>
<dbReference type="InterPro" id="IPR043128">
    <property type="entry name" value="Rev_trsase/Diguanyl_cyclase"/>
</dbReference>
<dbReference type="GO" id="GO:0052621">
    <property type="term" value="F:diguanylate cyclase activity"/>
    <property type="evidence" value="ECO:0007669"/>
    <property type="project" value="TreeGrafter"/>
</dbReference>
<dbReference type="EMBL" id="FNNG01000002">
    <property type="protein sequence ID" value="SDW41424.1"/>
    <property type="molecule type" value="Genomic_DNA"/>
</dbReference>
<dbReference type="Gene3D" id="3.30.70.270">
    <property type="match status" value="1"/>
</dbReference>
<dbReference type="Pfam" id="PF13185">
    <property type="entry name" value="GAF_2"/>
    <property type="match status" value="1"/>
</dbReference>
<dbReference type="InterPro" id="IPR029016">
    <property type="entry name" value="GAF-like_dom_sf"/>
</dbReference>
<evidence type="ECO:0000313" key="2">
    <source>
        <dbReference type="EMBL" id="SDW41424.1"/>
    </source>
</evidence>
<dbReference type="OrthoDB" id="9759607at2"/>
<dbReference type="SUPFAM" id="SSF55073">
    <property type="entry name" value="Nucleotide cyclase"/>
    <property type="match status" value="1"/>
</dbReference>
<dbReference type="InterPro" id="IPR050469">
    <property type="entry name" value="Diguanylate_Cyclase"/>
</dbReference>
<feature type="domain" description="GGDEF" evidence="1">
    <location>
        <begin position="354"/>
        <end position="482"/>
    </location>
</feature>
<dbReference type="Proteomes" id="UP000198828">
    <property type="component" value="Unassembled WGS sequence"/>
</dbReference>
<accession>A0A1H2TDT3</accession>
<proteinExistence type="predicted"/>
<gene>
    <name evidence="2" type="ORF">SAMN05660923_00677</name>
</gene>
<dbReference type="SMART" id="SM00267">
    <property type="entry name" value="GGDEF"/>
    <property type="match status" value="1"/>
</dbReference>
<keyword evidence="3" id="KW-1185">Reference proteome</keyword>
<organism evidence="2 3">
    <name type="scientific">Tepidimicrobium xylanilyticum</name>
    <dbReference type="NCBI Taxonomy" id="1123352"/>
    <lineage>
        <taxon>Bacteria</taxon>
        <taxon>Bacillati</taxon>
        <taxon>Bacillota</taxon>
        <taxon>Tissierellia</taxon>
        <taxon>Tissierellales</taxon>
        <taxon>Tepidimicrobiaceae</taxon>
        <taxon>Tepidimicrobium</taxon>
    </lineage>
</organism>
<name>A0A1H2TDT3_9FIRM</name>
<protein>
    <submittedName>
        <fullName evidence="2">Diguanylate cyclase (GGDEF) domain-containing protein</fullName>
    </submittedName>
</protein>
<dbReference type="PANTHER" id="PTHR45138">
    <property type="entry name" value="REGULATORY COMPONENTS OF SENSORY TRANSDUCTION SYSTEM"/>
    <property type="match status" value="1"/>
</dbReference>
<dbReference type="InterPro" id="IPR000160">
    <property type="entry name" value="GGDEF_dom"/>
</dbReference>
<dbReference type="InterPro" id="IPR003018">
    <property type="entry name" value="GAF"/>
</dbReference>
<dbReference type="InterPro" id="IPR035965">
    <property type="entry name" value="PAS-like_dom_sf"/>
</dbReference>
<dbReference type="Gene3D" id="3.30.450.20">
    <property type="entry name" value="PAS domain"/>
    <property type="match status" value="1"/>
</dbReference>
<dbReference type="Gene3D" id="3.30.450.40">
    <property type="match status" value="1"/>
</dbReference>
<evidence type="ECO:0000259" key="1">
    <source>
        <dbReference type="PROSITE" id="PS50887"/>
    </source>
</evidence>
<dbReference type="SUPFAM" id="SSF55785">
    <property type="entry name" value="PYP-like sensor domain (PAS domain)"/>
    <property type="match status" value="1"/>
</dbReference>
<reference evidence="2 3" key="1">
    <citation type="submission" date="2016-10" db="EMBL/GenBank/DDBJ databases">
        <authorList>
            <person name="de Groot N.N."/>
        </authorList>
    </citation>
    <scope>NUCLEOTIDE SEQUENCE [LARGE SCALE GENOMIC DNA]</scope>
    <source>
        <strain evidence="2 3">DSM 23310</strain>
    </source>
</reference>
<dbReference type="PANTHER" id="PTHR45138:SF9">
    <property type="entry name" value="DIGUANYLATE CYCLASE DGCM-RELATED"/>
    <property type="match status" value="1"/>
</dbReference>
<dbReference type="Pfam" id="PF00990">
    <property type="entry name" value="GGDEF"/>
    <property type="match status" value="1"/>
</dbReference>
<dbReference type="NCBIfam" id="TIGR00254">
    <property type="entry name" value="GGDEF"/>
    <property type="match status" value="1"/>
</dbReference>
<sequence>MYGMRLTKEGNLNLDAYSNDNDLTLKTLSYEKLEVLDKFINVPMILLNDKEVLYLNGGCLEVLGYEKGSLAEDKPLDLSKLIPDESSIEFISSVINNVISPVNHRFTMYNKCNERRHFELKGEIVIYNSEKCILATLRDISYSKELESYIFRISELRRLMLEVTRLALEIDDIHQLFQLILEITLKCIEGGTVGTIMINKGDHFIVGSQVGFFDDIKDFKLPFEDAFLYRATNGKMDRIAIISDLMNSNKYYRIRTKYGEEIFIKSSLSAPIYVRGKLLGMINIDSIENNSFDEDDVKTMEFIRNYIEIIISNYLLYEEKCHLAKYDYLTQFYNRSCFEEKTGVILENAASCSESFNLIIFDINDLKEVNDSLGHLAGDEVIKKFASILKNNIRKTDIVGRLGGDEFVGVFFNTNKENLNKKFLNLLKKMESQTIMIRGKEIKCTFSYGIANFPEDGATFKELVSVADKRMYQFKKEYKAKL</sequence>
<dbReference type="RefSeq" id="WP_093750877.1">
    <property type="nucleotide sequence ID" value="NZ_FNNG01000002.1"/>
</dbReference>
<dbReference type="InterPro" id="IPR029787">
    <property type="entry name" value="Nucleotide_cyclase"/>
</dbReference>
<dbReference type="PROSITE" id="PS50887">
    <property type="entry name" value="GGDEF"/>
    <property type="match status" value="1"/>
</dbReference>
<dbReference type="SUPFAM" id="SSF55781">
    <property type="entry name" value="GAF domain-like"/>
    <property type="match status" value="1"/>
</dbReference>
<dbReference type="CDD" id="cd01949">
    <property type="entry name" value="GGDEF"/>
    <property type="match status" value="1"/>
</dbReference>
<evidence type="ECO:0000313" key="3">
    <source>
        <dbReference type="Proteomes" id="UP000198828"/>
    </source>
</evidence>